<dbReference type="EMBL" id="PGTN01000009">
    <property type="protein sequence ID" value="PJF48659.1"/>
    <property type="molecule type" value="Genomic_DNA"/>
</dbReference>
<organism evidence="2 3">
    <name type="scientific">Candidatus Thermofonsia Clade 3 bacterium</name>
    <dbReference type="NCBI Taxonomy" id="2364212"/>
    <lineage>
        <taxon>Bacteria</taxon>
        <taxon>Bacillati</taxon>
        <taxon>Chloroflexota</taxon>
        <taxon>Candidatus Thermofontia</taxon>
        <taxon>Candidatus Thermofonsia Clade 3</taxon>
    </lineage>
</organism>
<accession>A0A2M8QFU1</accession>
<dbReference type="GO" id="GO:0008289">
    <property type="term" value="F:lipid binding"/>
    <property type="evidence" value="ECO:0007669"/>
    <property type="project" value="UniProtKB-KW"/>
</dbReference>
<dbReference type="Gene3D" id="3.40.50.10170">
    <property type="match status" value="1"/>
</dbReference>
<dbReference type="Pfam" id="PF02645">
    <property type="entry name" value="DegV"/>
    <property type="match status" value="1"/>
</dbReference>
<dbReference type="PANTHER" id="PTHR33434:SF2">
    <property type="entry name" value="FATTY ACID-BINDING PROTEIN TM_1468"/>
    <property type="match status" value="1"/>
</dbReference>
<dbReference type="InterPro" id="IPR003797">
    <property type="entry name" value="DegV"/>
</dbReference>
<dbReference type="Gene3D" id="3.30.1180.10">
    <property type="match status" value="1"/>
</dbReference>
<evidence type="ECO:0000313" key="3">
    <source>
        <dbReference type="Proteomes" id="UP000230790"/>
    </source>
</evidence>
<dbReference type="InterPro" id="IPR043168">
    <property type="entry name" value="DegV_C"/>
</dbReference>
<dbReference type="NCBIfam" id="TIGR00762">
    <property type="entry name" value="DegV"/>
    <property type="match status" value="1"/>
</dbReference>
<dbReference type="InterPro" id="IPR050270">
    <property type="entry name" value="DegV_domain_contain"/>
</dbReference>
<evidence type="ECO:0008006" key="4">
    <source>
        <dbReference type="Google" id="ProtNLM"/>
    </source>
</evidence>
<gene>
    <name evidence="2" type="ORF">CUN48_02515</name>
</gene>
<sequence length="277" mass="29607">MVHIVTDSNADLTLELARDLGIAAIASTYVIFGDKSFRSMELSPAQFHAMLKSDPNFPKTSQPSVGDFVEIYQRFKGEEVVSIHISRDLSGTYASAESAAMTMGGDPSVTLVDTRMVSAAMALLVAEGARLTKEGAKPAEIKAHIESLIPRTRMHFVLETLENLKRGGRIGGAQALIGGVLQMKPILTIKDGRVEPLERVRTFSKAVARLKEIVLHELGASRDPKVFFMHSAAPQLAEQLAQEVSGPLGIQSPVILEAGPTIATHAGPGAVGVGYII</sequence>
<dbReference type="PANTHER" id="PTHR33434">
    <property type="entry name" value="DEGV DOMAIN-CONTAINING PROTEIN DR_1986-RELATED"/>
    <property type="match status" value="1"/>
</dbReference>
<protein>
    <recommendedName>
        <fullName evidence="4">DegV family protein</fullName>
    </recommendedName>
</protein>
<keyword evidence="1" id="KW-0446">Lipid-binding</keyword>
<reference evidence="2 3" key="1">
    <citation type="submission" date="2017-11" db="EMBL/GenBank/DDBJ databases">
        <title>Evolution of Phototrophy in the Chloroflexi Phylum Driven by Horizontal Gene Transfer.</title>
        <authorList>
            <person name="Ward L.M."/>
            <person name="Hemp J."/>
            <person name="Shih P.M."/>
            <person name="Mcglynn S.E."/>
            <person name="Fischer W."/>
        </authorList>
    </citation>
    <scope>NUCLEOTIDE SEQUENCE [LARGE SCALE GENOMIC DNA]</scope>
    <source>
        <strain evidence="2">JP3_7</strain>
    </source>
</reference>
<proteinExistence type="predicted"/>
<comment type="caution">
    <text evidence="2">The sequence shown here is derived from an EMBL/GenBank/DDBJ whole genome shotgun (WGS) entry which is preliminary data.</text>
</comment>
<name>A0A2M8QFU1_9CHLR</name>
<dbReference type="SUPFAM" id="SSF82549">
    <property type="entry name" value="DAK1/DegV-like"/>
    <property type="match status" value="1"/>
</dbReference>
<evidence type="ECO:0000256" key="1">
    <source>
        <dbReference type="ARBA" id="ARBA00023121"/>
    </source>
</evidence>
<evidence type="ECO:0000313" key="2">
    <source>
        <dbReference type="EMBL" id="PJF48659.1"/>
    </source>
</evidence>
<dbReference type="Proteomes" id="UP000230790">
    <property type="component" value="Unassembled WGS sequence"/>
</dbReference>
<dbReference type="AlphaFoldDB" id="A0A2M8QFU1"/>
<dbReference type="PROSITE" id="PS51482">
    <property type="entry name" value="DEGV"/>
    <property type="match status" value="1"/>
</dbReference>